<dbReference type="GO" id="GO:0005886">
    <property type="term" value="C:plasma membrane"/>
    <property type="evidence" value="ECO:0007669"/>
    <property type="project" value="TreeGrafter"/>
</dbReference>
<feature type="transmembrane region" description="Helical" evidence="6">
    <location>
        <begin position="49"/>
        <end position="68"/>
    </location>
</feature>
<dbReference type="STRING" id="658196.A0A397SDS7"/>
<evidence type="ECO:0000256" key="4">
    <source>
        <dbReference type="ARBA" id="ARBA00022989"/>
    </source>
</evidence>
<feature type="transmembrane region" description="Helical" evidence="6">
    <location>
        <begin position="385"/>
        <end position="404"/>
    </location>
</feature>
<keyword evidence="5 6" id="KW-0472">Membrane</keyword>
<keyword evidence="4 6" id="KW-1133">Transmembrane helix</keyword>
<protein>
    <submittedName>
        <fullName evidence="7">Amino acid permease-domain-containing protein</fullName>
    </submittedName>
</protein>
<accession>A0A397SDS7</accession>
<proteinExistence type="predicted"/>
<feature type="transmembrane region" description="Helical" evidence="6">
    <location>
        <begin position="333"/>
        <end position="354"/>
    </location>
</feature>
<reference evidence="7 8" key="1">
    <citation type="submission" date="2018-06" db="EMBL/GenBank/DDBJ databases">
        <title>Comparative genomics reveals the genomic features of Rhizophagus irregularis, R. cerebriforme, R. diaphanum and Gigaspora rosea, and their symbiotic lifestyle signature.</title>
        <authorList>
            <person name="Morin E."/>
            <person name="San Clemente H."/>
            <person name="Chen E.C.H."/>
            <person name="De La Providencia I."/>
            <person name="Hainaut M."/>
            <person name="Kuo A."/>
            <person name="Kohler A."/>
            <person name="Murat C."/>
            <person name="Tang N."/>
            <person name="Roy S."/>
            <person name="Loubradou J."/>
            <person name="Henrissat B."/>
            <person name="Grigoriev I.V."/>
            <person name="Corradi N."/>
            <person name="Roux C."/>
            <person name="Martin F.M."/>
        </authorList>
    </citation>
    <scope>NUCLEOTIDE SEQUENCE [LARGE SCALE GENOMIC DNA]</scope>
    <source>
        <strain evidence="7 8">DAOM 227022</strain>
    </source>
</reference>
<keyword evidence="3 6" id="KW-0812">Transmembrane</keyword>
<evidence type="ECO:0000313" key="8">
    <source>
        <dbReference type="Proteomes" id="UP000265703"/>
    </source>
</evidence>
<evidence type="ECO:0000256" key="1">
    <source>
        <dbReference type="ARBA" id="ARBA00004141"/>
    </source>
</evidence>
<evidence type="ECO:0000256" key="6">
    <source>
        <dbReference type="SAM" id="Phobius"/>
    </source>
</evidence>
<feature type="transmembrane region" description="Helical" evidence="6">
    <location>
        <begin position="410"/>
        <end position="433"/>
    </location>
</feature>
<evidence type="ECO:0000313" key="7">
    <source>
        <dbReference type="EMBL" id="RIA83029.1"/>
    </source>
</evidence>
<dbReference type="InterPro" id="IPR002293">
    <property type="entry name" value="AA/rel_permease1"/>
</dbReference>
<dbReference type="Pfam" id="PF13520">
    <property type="entry name" value="AA_permease_2"/>
    <property type="match status" value="1"/>
</dbReference>
<dbReference type="OrthoDB" id="5982228at2759"/>
<dbReference type="PIRSF" id="PIRSF006060">
    <property type="entry name" value="AA_transporter"/>
    <property type="match status" value="1"/>
</dbReference>
<feature type="transmembrane region" description="Helical" evidence="6">
    <location>
        <begin position="472"/>
        <end position="488"/>
    </location>
</feature>
<feature type="transmembrane region" description="Helical" evidence="6">
    <location>
        <begin position="80"/>
        <end position="100"/>
    </location>
</feature>
<comment type="subcellular location">
    <subcellularLocation>
        <location evidence="1">Membrane</location>
        <topology evidence="1">Multi-pass membrane protein</topology>
    </subcellularLocation>
</comment>
<feature type="transmembrane region" description="Helical" evidence="6">
    <location>
        <begin position="112"/>
        <end position="133"/>
    </location>
</feature>
<dbReference type="Gene3D" id="1.20.1740.10">
    <property type="entry name" value="Amino acid/polyamine transporter I"/>
    <property type="match status" value="1"/>
</dbReference>
<evidence type="ECO:0000256" key="2">
    <source>
        <dbReference type="ARBA" id="ARBA00022448"/>
    </source>
</evidence>
<name>A0A397SDS7_9GLOM</name>
<dbReference type="PANTHER" id="PTHR43243">
    <property type="entry name" value="INNER MEMBRANE TRANSPORTER YGJI-RELATED"/>
    <property type="match status" value="1"/>
</dbReference>
<dbReference type="EMBL" id="QKYT01000607">
    <property type="protein sequence ID" value="RIA83029.1"/>
    <property type="molecule type" value="Genomic_DNA"/>
</dbReference>
<feature type="transmembrane region" description="Helical" evidence="6">
    <location>
        <begin position="206"/>
        <end position="226"/>
    </location>
</feature>
<feature type="transmembrane region" description="Helical" evidence="6">
    <location>
        <begin position="180"/>
        <end position="199"/>
    </location>
</feature>
<evidence type="ECO:0000256" key="5">
    <source>
        <dbReference type="ARBA" id="ARBA00023136"/>
    </source>
</evidence>
<evidence type="ECO:0000256" key="3">
    <source>
        <dbReference type="ARBA" id="ARBA00022692"/>
    </source>
</evidence>
<dbReference type="PANTHER" id="PTHR43243:SF4">
    <property type="entry name" value="CATIONIC AMINO ACID TRANSPORTER 4"/>
    <property type="match status" value="1"/>
</dbReference>
<keyword evidence="2" id="KW-0813">Transport</keyword>
<feature type="transmembrane region" description="Helical" evidence="6">
    <location>
        <begin position="289"/>
        <end position="313"/>
    </location>
</feature>
<organism evidence="7 8">
    <name type="scientific">Glomus cerebriforme</name>
    <dbReference type="NCBI Taxonomy" id="658196"/>
    <lineage>
        <taxon>Eukaryota</taxon>
        <taxon>Fungi</taxon>
        <taxon>Fungi incertae sedis</taxon>
        <taxon>Mucoromycota</taxon>
        <taxon>Glomeromycotina</taxon>
        <taxon>Glomeromycetes</taxon>
        <taxon>Glomerales</taxon>
        <taxon>Glomeraceae</taxon>
        <taxon>Glomus</taxon>
    </lineage>
</organism>
<sequence length="532" mass="57244">MSASILNRYHKQPEESNLKYHSRRLITTKSLEDIENDQGHSGLKRALSAFDLTMIGLGNVIGSGIFVLTGEAAATKAGPAVVISFIISGVAAAFAALSYSELASMIPVSGSAYTYVYATMGELMAWIIGWDLILEYLVGWSGYFAYFFSNAFNIEFSDSWTNAPITFNDTTGVFESVPGAYFNVPAFAISIILTILLIVGIKESATVNTVIVSIKVFIIIIFVIAAGTKVNPENYKPFVPPNEGSFSKFGFTGVLSAASVVFFSYIGFDAVSTTSQEAKNPQRDLPIGIIGSLLISTILYIAVCLVLTGVVSYHELDSSAPIAVAVSATGMRWLGIIVDLGALAGLTSVILTSLMGQPRIFYSMANDGLFPKIAAKVHPKFKTPYITTATTGIICAIASAILPIEVLSELTSVGTLLAFFLVNIGVMILRITAPDAPRKFKVPGGPYFVPIVGALLSLLLLSTATVASIERLFIWMAVGLIIYAFYGRRRSKANNSRIYEEDEKSIDRSRAINDGQVVVNDEKGIEIINIES</sequence>
<feature type="transmembrane region" description="Helical" evidence="6">
    <location>
        <begin position="445"/>
        <end position="466"/>
    </location>
</feature>
<dbReference type="GO" id="GO:0015171">
    <property type="term" value="F:amino acid transmembrane transporter activity"/>
    <property type="evidence" value="ECO:0007669"/>
    <property type="project" value="TreeGrafter"/>
</dbReference>
<feature type="transmembrane region" description="Helical" evidence="6">
    <location>
        <begin position="246"/>
        <end position="268"/>
    </location>
</feature>
<gene>
    <name evidence="7" type="ORF">C1645_800225</name>
</gene>
<comment type="caution">
    <text evidence="7">The sequence shown here is derived from an EMBL/GenBank/DDBJ whole genome shotgun (WGS) entry which is preliminary data.</text>
</comment>
<keyword evidence="8" id="KW-1185">Reference proteome</keyword>
<dbReference type="Proteomes" id="UP000265703">
    <property type="component" value="Unassembled WGS sequence"/>
</dbReference>
<dbReference type="AlphaFoldDB" id="A0A397SDS7"/>